<protein>
    <submittedName>
        <fullName evidence="1">Uncharacterized protein</fullName>
    </submittedName>
</protein>
<proteinExistence type="predicted"/>
<accession>A0A5J5DM34</accession>
<dbReference type="EMBL" id="VOFY01000003">
    <property type="protein sequence ID" value="KAA8594258.1"/>
    <property type="molecule type" value="Genomic_DNA"/>
</dbReference>
<comment type="caution">
    <text evidence="1">The sequence shown here is derived from an EMBL/GenBank/DDBJ whole genome shotgun (WGS) entry which is preliminary data.</text>
</comment>
<dbReference type="Proteomes" id="UP000327493">
    <property type="component" value="Chromosome 3"/>
</dbReference>
<sequence length="147" mass="16465">MEITAHSSVILRFGLQTLTHLGIMELEVFSQTVTAASSGAVASENFKSCNSKFTSKQRTRELLRDESQQMNPLTMMRPVVIGQTDTPTLPSICMKSFTAAQQIVAELLQHEDKLKSSQTKRKYNLWERDEGVIPAVLQTELLTLLHS</sequence>
<reference evidence="1 2" key="1">
    <citation type="submission" date="2019-08" db="EMBL/GenBank/DDBJ databases">
        <title>A chromosome-level genome assembly, high-density linkage maps, and genome scans reveal the genomic architecture of hybrid incompatibilities underlying speciation via character displacement in darters (Percidae: Etheostominae).</title>
        <authorList>
            <person name="Moran R.L."/>
            <person name="Catchen J.M."/>
            <person name="Fuller R.C."/>
        </authorList>
    </citation>
    <scope>NUCLEOTIDE SEQUENCE [LARGE SCALE GENOMIC DNA]</scope>
    <source>
        <strain evidence="1">EspeVRDwgs_2016</strain>
        <tissue evidence="1">Muscle</tissue>
    </source>
</reference>
<gene>
    <name evidence="1" type="ORF">FQN60_005092</name>
</gene>
<evidence type="ECO:0000313" key="2">
    <source>
        <dbReference type="Proteomes" id="UP000327493"/>
    </source>
</evidence>
<evidence type="ECO:0000313" key="1">
    <source>
        <dbReference type="EMBL" id="KAA8594258.1"/>
    </source>
</evidence>
<name>A0A5J5DM34_9PERO</name>
<dbReference type="AlphaFoldDB" id="A0A5J5DM34"/>
<keyword evidence="2" id="KW-1185">Reference proteome</keyword>
<organism evidence="1 2">
    <name type="scientific">Etheostoma spectabile</name>
    <name type="common">orangethroat darter</name>
    <dbReference type="NCBI Taxonomy" id="54343"/>
    <lineage>
        <taxon>Eukaryota</taxon>
        <taxon>Metazoa</taxon>
        <taxon>Chordata</taxon>
        <taxon>Craniata</taxon>
        <taxon>Vertebrata</taxon>
        <taxon>Euteleostomi</taxon>
        <taxon>Actinopterygii</taxon>
        <taxon>Neopterygii</taxon>
        <taxon>Teleostei</taxon>
        <taxon>Neoteleostei</taxon>
        <taxon>Acanthomorphata</taxon>
        <taxon>Eupercaria</taxon>
        <taxon>Perciformes</taxon>
        <taxon>Percoidei</taxon>
        <taxon>Percidae</taxon>
        <taxon>Etheostomatinae</taxon>
        <taxon>Etheostoma</taxon>
    </lineage>
</organism>